<evidence type="ECO:0008006" key="3">
    <source>
        <dbReference type="Google" id="ProtNLM"/>
    </source>
</evidence>
<protein>
    <recommendedName>
        <fullName evidence="3">F-box domain-containing protein</fullName>
    </recommendedName>
</protein>
<dbReference type="AlphaFoldDB" id="A0A8H6X3B4"/>
<comment type="caution">
    <text evidence="1">The sequence shown here is derived from an EMBL/GenBank/DDBJ whole genome shotgun (WGS) entry which is preliminary data.</text>
</comment>
<gene>
    <name evidence="1" type="ORF">MSAN_02423300</name>
</gene>
<dbReference type="EMBL" id="JACAZH010000056">
    <property type="protein sequence ID" value="KAF7333286.1"/>
    <property type="molecule type" value="Genomic_DNA"/>
</dbReference>
<dbReference type="Gene3D" id="3.80.10.10">
    <property type="entry name" value="Ribonuclease Inhibitor"/>
    <property type="match status" value="1"/>
</dbReference>
<proteinExistence type="predicted"/>
<accession>A0A8H6X3B4</accession>
<reference evidence="1" key="1">
    <citation type="submission" date="2020-05" db="EMBL/GenBank/DDBJ databases">
        <title>Mycena genomes resolve the evolution of fungal bioluminescence.</title>
        <authorList>
            <person name="Tsai I.J."/>
        </authorList>
    </citation>
    <scope>NUCLEOTIDE SEQUENCE</scope>
    <source>
        <strain evidence="1">160909Yilan</strain>
    </source>
</reference>
<dbReference type="Proteomes" id="UP000623467">
    <property type="component" value="Unassembled WGS sequence"/>
</dbReference>
<sequence>MHLAWDISELVDLICESSSKASLASLAQTSSRFREPALDVLWREMDSAVPLLKCFPPDSWEISTLDDQPFSFNFTRIIRANDWDRVRLHGPRIKEIIFDGRGLYLGVNVADTLQSALCGRHMLPELRKMTWRMGEFPFRHFTSFLGPIATKILVNLDSNPLYMQKLWNLALRTPPITELTISGTGYRYTSDSSFEANFVRRLEHLRLIDIQVFEPLTIHHIANLRDLESLSLALHTLPPDAAAPAIPGAFPALRRLKLWSYNTVWPTYIVNLLRRAPLTEISLIFGPWVEHGEDEAWVAFTRLNQAIHTHCSASTLTSFRAEYGDWDGRIPSSTVDIMRPLCAFYNLRSLVIRGARIDLTDLELRELVEAWSRLESLDLGSGSAVGPVEPPSLTLSCLSIVAAYCPALVELSLEMDVGVIPALNTSEVAQSNLRKLRLTSSSPAVGAYIARIFPRIETIEATVSGD</sequence>
<name>A0A8H6X3B4_9AGAR</name>
<dbReference type="OrthoDB" id="3543113at2759"/>
<evidence type="ECO:0000313" key="2">
    <source>
        <dbReference type="Proteomes" id="UP000623467"/>
    </source>
</evidence>
<dbReference type="SUPFAM" id="SSF52047">
    <property type="entry name" value="RNI-like"/>
    <property type="match status" value="1"/>
</dbReference>
<evidence type="ECO:0000313" key="1">
    <source>
        <dbReference type="EMBL" id="KAF7333286.1"/>
    </source>
</evidence>
<organism evidence="1 2">
    <name type="scientific">Mycena sanguinolenta</name>
    <dbReference type="NCBI Taxonomy" id="230812"/>
    <lineage>
        <taxon>Eukaryota</taxon>
        <taxon>Fungi</taxon>
        <taxon>Dikarya</taxon>
        <taxon>Basidiomycota</taxon>
        <taxon>Agaricomycotina</taxon>
        <taxon>Agaricomycetes</taxon>
        <taxon>Agaricomycetidae</taxon>
        <taxon>Agaricales</taxon>
        <taxon>Marasmiineae</taxon>
        <taxon>Mycenaceae</taxon>
        <taxon>Mycena</taxon>
    </lineage>
</organism>
<dbReference type="InterPro" id="IPR032675">
    <property type="entry name" value="LRR_dom_sf"/>
</dbReference>
<keyword evidence="2" id="KW-1185">Reference proteome</keyword>